<protein>
    <submittedName>
        <fullName evidence="1">Uncharacterized protein</fullName>
    </submittedName>
</protein>
<evidence type="ECO:0000313" key="2">
    <source>
        <dbReference type="Proteomes" id="UP000316621"/>
    </source>
</evidence>
<organism evidence="1 2">
    <name type="scientific">Papaver somniferum</name>
    <name type="common">Opium poppy</name>
    <dbReference type="NCBI Taxonomy" id="3469"/>
    <lineage>
        <taxon>Eukaryota</taxon>
        <taxon>Viridiplantae</taxon>
        <taxon>Streptophyta</taxon>
        <taxon>Embryophyta</taxon>
        <taxon>Tracheophyta</taxon>
        <taxon>Spermatophyta</taxon>
        <taxon>Magnoliopsida</taxon>
        <taxon>Ranunculales</taxon>
        <taxon>Papaveraceae</taxon>
        <taxon>Papaveroideae</taxon>
        <taxon>Papaver</taxon>
    </lineage>
</organism>
<name>A0A4Y7KRK9_PAPSO</name>
<keyword evidence="2" id="KW-1185">Reference proteome</keyword>
<gene>
    <name evidence="1" type="ORF">C5167_000158</name>
</gene>
<reference evidence="1 2" key="1">
    <citation type="journal article" date="2018" name="Science">
        <title>The opium poppy genome and morphinan production.</title>
        <authorList>
            <person name="Guo L."/>
            <person name="Winzer T."/>
            <person name="Yang X."/>
            <person name="Li Y."/>
            <person name="Ning Z."/>
            <person name="He Z."/>
            <person name="Teodor R."/>
            <person name="Lu Y."/>
            <person name="Bowser T.A."/>
            <person name="Graham I.A."/>
            <person name="Ye K."/>
        </authorList>
    </citation>
    <scope>NUCLEOTIDE SEQUENCE [LARGE SCALE GENOMIC DNA]</scope>
    <source>
        <strain evidence="2">cv. HN1</strain>
        <tissue evidence="1">Leaves</tissue>
    </source>
</reference>
<dbReference type="EMBL" id="CM010723">
    <property type="protein sequence ID" value="RZC75974.1"/>
    <property type="molecule type" value="Genomic_DNA"/>
</dbReference>
<proteinExistence type="predicted"/>
<dbReference type="Proteomes" id="UP000316621">
    <property type="component" value="Chromosome 9"/>
</dbReference>
<evidence type="ECO:0000313" key="1">
    <source>
        <dbReference type="EMBL" id="RZC75974.1"/>
    </source>
</evidence>
<dbReference type="AlphaFoldDB" id="A0A4Y7KRK9"/>
<dbReference type="Gramene" id="RZC75974">
    <property type="protein sequence ID" value="RZC75974"/>
    <property type="gene ID" value="C5167_000158"/>
</dbReference>
<sequence length="97" mass="11411">MIRDSHSRKCLKVKKHPIELELQAAVNQFPNSQNKKIKIWKSSNEVDAMIQHITRHPRKIITSKLFDIIVKSMYKKTWFFLFCCCVLQFADCLVGCL</sequence>
<accession>A0A4Y7KRK9</accession>